<evidence type="ECO:0000256" key="6">
    <source>
        <dbReference type="ARBA" id="ARBA00023004"/>
    </source>
</evidence>
<keyword evidence="6 8" id="KW-0408">Iron</keyword>
<dbReference type="PROSITE" id="PS00065">
    <property type="entry name" value="D_2_HYDROXYACID_DH_1"/>
    <property type="match status" value="1"/>
</dbReference>
<evidence type="ECO:0000256" key="4">
    <source>
        <dbReference type="ARBA" id="ARBA00022723"/>
    </source>
</evidence>
<dbReference type="PANTHER" id="PTHR24287:SF1">
    <property type="entry name" value="P450, PUTATIVE (EUROFUNG)-RELATED"/>
    <property type="match status" value="1"/>
</dbReference>
<comment type="similarity">
    <text evidence="2">Belongs to the cytochrome P450 family.</text>
</comment>
<name>A0AAN6WQU7_9PEZI</name>
<evidence type="ECO:0000259" key="9">
    <source>
        <dbReference type="Pfam" id="PF02826"/>
    </source>
</evidence>
<dbReference type="Gene3D" id="1.10.630.10">
    <property type="entry name" value="Cytochrome P450"/>
    <property type="match status" value="1"/>
</dbReference>
<gene>
    <name evidence="10" type="ORF">QBC35DRAFT_517420</name>
</gene>
<dbReference type="GO" id="GO:0020037">
    <property type="term" value="F:heme binding"/>
    <property type="evidence" value="ECO:0007669"/>
    <property type="project" value="InterPro"/>
</dbReference>
<feature type="domain" description="D-isomer specific 2-hydroxyacid dehydrogenase NAD-binding" evidence="9">
    <location>
        <begin position="663"/>
        <end position="763"/>
    </location>
</feature>
<dbReference type="PRINTS" id="PR01239">
    <property type="entry name" value="EP450IICYP52"/>
</dbReference>
<dbReference type="CDD" id="cd11063">
    <property type="entry name" value="CYP52"/>
    <property type="match status" value="1"/>
</dbReference>
<dbReference type="CDD" id="cd12163">
    <property type="entry name" value="2-Hacid_dh_5"/>
    <property type="match status" value="1"/>
</dbReference>
<dbReference type="SUPFAM" id="SSF52283">
    <property type="entry name" value="Formate/glycerate dehydrogenase catalytic domain-like"/>
    <property type="match status" value="1"/>
</dbReference>
<organism evidence="10 11">
    <name type="scientific">Podospora australis</name>
    <dbReference type="NCBI Taxonomy" id="1536484"/>
    <lineage>
        <taxon>Eukaryota</taxon>
        <taxon>Fungi</taxon>
        <taxon>Dikarya</taxon>
        <taxon>Ascomycota</taxon>
        <taxon>Pezizomycotina</taxon>
        <taxon>Sordariomycetes</taxon>
        <taxon>Sordariomycetidae</taxon>
        <taxon>Sordariales</taxon>
        <taxon>Podosporaceae</taxon>
        <taxon>Podospora</taxon>
    </lineage>
</organism>
<accession>A0AAN6WQU7</accession>
<dbReference type="InterPro" id="IPR017972">
    <property type="entry name" value="Cyt_P450_CS"/>
</dbReference>
<evidence type="ECO:0000313" key="11">
    <source>
        <dbReference type="Proteomes" id="UP001302126"/>
    </source>
</evidence>
<dbReference type="InterPro" id="IPR047146">
    <property type="entry name" value="Cyt_P450_E_CYP52_fungi"/>
</dbReference>
<comment type="caution">
    <text evidence="10">The sequence shown here is derived from an EMBL/GenBank/DDBJ whole genome shotgun (WGS) entry which is preliminary data.</text>
</comment>
<dbReference type="Gene3D" id="3.40.50.720">
    <property type="entry name" value="NAD(P)-binding Rossmann-like Domain"/>
    <property type="match status" value="2"/>
</dbReference>
<dbReference type="InterPro" id="IPR036396">
    <property type="entry name" value="Cyt_P450_sf"/>
</dbReference>
<dbReference type="PROSITE" id="PS00086">
    <property type="entry name" value="CYTOCHROME_P450"/>
    <property type="match status" value="1"/>
</dbReference>
<dbReference type="SUPFAM" id="SSF51735">
    <property type="entry name" value="NAD(P)-binding Rossmann-fold domains"/>
    <property type="match status" value="1"/>
</dbReference>
<dbReference type="InterPro" id="IPR036291">
    <property type="entry name" value="NAD(P)-bd_dom_sf"/>
</dbReference>
<keyword evidence="11" id="KW-1185">Reference proteome</keyword>
<keyword evidence="3 8" id="KW-0349">Heme</keyword>
<keyword evidence="7" id="KW-0503">Monooxygenase</keyword>
<dbReference type="InterPro" id="IPR006140">
    <property type="entry name" value="D-isomer_DH_NAD-bd"/>
</dbReference>
<evidence type="ECO:0000256" key="5">
    <source>
        <dbReference type="ARBA" id="ARBA00023002"/>
    </source>
</evidence>
<protein>
    <submittedName>
        <fullName evidence="10">Oxidoreductase-like protein</fullName>
    </submittedName>
</protein>
<dbReference type="InterPro" id="IPR029752">
    <property type="entry name" value="D-isomer_DH_CS1"/>
</dbReference>
<dbReference type="Proteomes" id="UP001302126">
    <property type="component" value="Unassembled WGS sequence"/>
</dbReference>
<dbReference type="Pfam" id="PF02826">
    <property type="entry name" value="2-Hacid_dh_C"/>
    <property type="match status" value="2"/>
</dbReference>
<dbReference type="PRINTS" id="PR00385">
    <property type="entry name" value="P450"/>
</dbReference>
<evidence type="ECO:0000256" key="3">
    <source>
        <dbReference type="ARBA" id="ARBA00022617"/>
    </source>
</evidence>
<comment type="cofactor">
    <cofactor evidence="1 8">
        <name>heme</name>
        <dbReference type="ChEBI" id="CHEBI:30413"/>
    </cofactor>
</comment>
<dbReference type="Pfam" id="PF00067">
    <property type="entry name" value="p450"/>
    <property type="match status" value="1"/>
</dbReference>
<evidence type="ECO:0000256" key="7">
    <source>
        <dbReference type="ARBA" id="ARBA00023033"/>
    </source>
</evidence>
<evidence type="ECO:0000256" key="8">
    <source>
        <dbReference type="PIRSR" id="PIRSR602402-1"/>
    </source>
</evidence>
<sequence length="800" mass="89988">MGPQYVVKAIDAEMGKNVHTVLVPIADYELVVTRDPANVQAMLATSSTDWDVGKARNASWRPLLGDGVFTSRGEAWKRSRALVRPQFTRDQINDLGLIERHVQQLFSTIDCLQAAGPEKSWTKQFDLQPLLFNLTLDITTELIYGYSAHSQNKSERIQLPTIPGYDNPDRENIGTHIDAGKAWIETRGALWKYRWLLPTKQFNTHCAAVHKYADWFIRLRLQIGDGFLADIQHETSQCSRSRYILLDELAKVTQDPVELRSQTLNILVAGRDATASLLGWIFYFLARHPGVFSKLRGQILERFGPYISSQPSGIEFQELRNSIPYINSVINEALRMAPVIPLNERVAVRDTVLPRGGGVHGNDPIFVPAGKQVLIPTYAMARREDIWGHDVDVFRPERWEECGGRKFGFEFIPFGGGIRQCLGQSPPDAPMRFHHTIENRSGSGTLRGHKLLMITPWEQPAEFIDQLAVEFPDLKVAAYRQQEWEQQTAPFPEEEWQDVTILLTFTVLPTPKQAPRLEYVQLMSAGANHVLELPMFKDTTVPFCTANGVHGPQIAEWIIGTYLAFQHRFPQYHDKQKEARWDRSDLMLIDDAVQKTIGILGYGSIGRQTARLATAMGMKVHAYTLHPRETPTSKRDLSWTPPGLGDPEGVFPSKWFSGHSTSDLHTFLSSDLDILVIATPLTPNTQYLLSAAEFEVLAANGKRGKTFVSNIARGPVVNTLDLITALEEGLIKGAALDVTDPEPLPFSHQLWSTKNVIITPHVSGASTRYNERVLAILKYNMERLSKGEELVNKVNKEDGY</sequence>
<reference evidence="10" key="2">
    <citation type="submission" date="2023-05" db="EMBL/GenBank/DDBJ databases">
        <authorList>
            <consortium name="Lawrence Berkeley National Laboratory"/>
            <person name="Steindorff A."/>
            <person name="Hensen N."/>
            <person name="Bonometti L."/>
            <person name="Westerberg I."/>
            <person name="Brannstrom I.O."/>
            <person name="Guillou S."/>
            <person name="Cros-Aarteil S."/>
            <person name="Calhoun S."/>
            <person name="Haridas S."/>
            <person name="Kuo A."/>
            <person name="Mondo S."/>
            <person name="Pangilinan J."/>
            <person name="Riley R."/>
            <person name="Labutti K."/>
            <person name="Andreopoulos B."/>
            <person name="Lipzen A."/>
            <person name="Chen C."/>
            <person name="Yanf M."/>
            <person name="Daum C."/>
            <person name="Ng V."/>
            <person name="Clum A."/>
            <person name="Ohm R."/>
            <person name="Martin F."/>
            <person name="Silar P."/>
            <person name="Natvig D."/>
            <person name="Lalanne C."/>
            <person name="Gautier V."/>
            <person name="Ament-Velasquez S.L."/>
            <person name="Kruys A."/>
            <person name="Hutchinson M.I."/>
            <person name="Powell A.J."/>
            <person name="Barry K."/>
            <person name="Miller A.N."/>
            <person name="Grigoriev I.V."/>
            <person name="Debuchy R."/>
            <person name="Gladieux P."/>
            <person name="Thoren M.H."/>
            <person name="Johannesson H."/>
        </authorList>
    </citation>
    <scope>NUCLEOTIDE SEQUENCE</scope>
    <source>
        <strain evidence="10">PSN309</strain>
    </source>
</reference>
<evidence type="ECO:0000256" key="2">
    <source>
        <dbReference type="ARBA" id="ARBA00010617"/>
    </source>
</evidence>
<dbReference type="PRINTS" id="PR00464">
    <property type="entry name" value="EP450II"/>
</dbReference>
<proteinExistence type="inferred from homology"/>
<dbReference type="GO" id="GO:0005506">
    <property type="term" value="F:iron ion binding"/>
    <property type="evidence" value="ECO:0007669"/>
    <property type="project" value="InterPro"/>
</dbReference>
<evidence type="ECO:0000256" key="1">
    <source>
        <dbReference type="ARBA" id="ARBA00001971"/>
    </source>
</evidence>
<dbReference type="InterPro" id="IPR001128">
    <property type="entry name" value="Cyt_P450"/>
</dbReference>
<feature type="binding site" description="axial binding residue" evidence="8">
    <location>
        <position position="421"/>
    </location>
    <ligand>
        <name>heme</name>
        <dbReference type="ChEBI" id="CHEBI:30413"/>
    </ligand>
    <ligandPart>
        <name>Fe</name>
        <dbReference type="ChEBI" id="CHEBI:18248"/>
    </ligandPart>
</feature>
<dbReference type="AlphaFoldDB" id="A0AAN6WQU7"/>
<dbReference type="GO" id="GO:0051287">
    <property type="term" value="F:NAD binding"/>
    <property type="evidence" value="ECO:0007669"/>
    <property type="project" value="InterPro"/>
</dbReference>
<dbReference type="GO" id="GO:0016712">
    <property type="term" value="F:oxidoreductase activity, acting on paired donors, with incorporation or reduction of molecular oxygen, reduced flavin or flavoprotein as one donor, and incorporation of one atom of oxygen"/>
    <property type="evidence" value="ECO:0007669"/>
    <property type="project" value="InterPro"/>
</dbReference>
<dbReference type="InterPro" id="IPR002402">
    <property type="entry name" value="Cyt_P450_E_grp-II"/>
</dbReference>
<evidence type="ECO:0000313" key="10">
    <source>
        <dbReference type="EMBL" id="KAK4184692.1"/>
    </source>
</evidence>
<keyword evidence="5" id="KW-0560">Oxidoreductase</keyword>
<dbReference type="EMBL" id="MU864478">
    <property type="protein sequence ID" value="KAK4184692.1"/>
    <property type="molecule type" value="Genomic_DNA"/>
</dbReference>
<dbReference type="PANTHER" id="PTHR24287">
    <property type="entry name" value="P450, PUTATIVE (EUROFUNG)-RELATED"/>
    <property type="match status" value="1"/>
</dbReference>
<keyword evidence="4 8" id="KW-0479">Metal-binding</keyword>
<dbReference type="SUPFAM" id="SSF48264">
    <property type="entry name" value="Cytochrome P450"/>
    <property type="match status" value="1"/>
</dbReference>
<feature type="domain" description="D-isomer specific 2-hydroxyacid dehydrogenase NAD-binding" evidence="9">
    <location>
        <begin position="560"/>
        <end position="631"/>
    </location>
</feature>
<reference evidence="10" key="1">
    <citation type="journal article" date="2023" name="Mol. Phylogenet. Evol.">
        <title>Genome-scale phylogeny and comparative genomics of the fungal order Sordariales.</title>
        <authorList>
            <person name="Hensen N."/>
            <person name="Bonometti L."/>
            <person name="Westerberg I."/>
            <person name="Brannstrom I.O."/>
            <person name="Guillou S."/>
            <person name="Cros-Aarteil S."/>
            <person name="Calhoun S."/>
            <person name="Haridas S."/>
            <person name="Kuo A."/>
            <person name="Mondo S."/>
            <person name="Pangilinan J."/>
            <person name="Riley R."/>
            <person name="LaButti K."/>
            <person name="Andreopoulos B."/>
            <person name="Lipzen A."/>
            <person name="Chen C."/>
            <person name="Yan M."/>
            <person name="Daum C."/>
            <person name="Ng V."/>
            <person name="Clum A."/>
            <person name="Steindorff A."/>
            <person name="Ohm R.A."/>
            <person name="Martin F."/>
            <person name="Silar P."/>
            <person name="Natvig D.O."/>
            <person name="Lalanne C."/>
            <person name="Gautier V."/>
            <person name="Ament-Velasquez S.L."/>
            <person name="Kruys A."/>
            <person name="Hutchinson M.I."/>
            <person name="Powell A.J."/>
            <person name="Barry K."/>
            <person name="Miller A.N."/>
            <person name="Grigoriev I.V."/>
            <person name="Debuchy R."/>
            <person name="Gladieux P."/>
            <person name="Hiltunen Thoren M."/>
            <person name="Johannesson H."/>
        </authorList>
    </citation>
    <scope>NUCLEOTIDE SEQUENCE</scope>
    <source>
        <strain evidence="10">PSN309</strain>
    </source>
</reference>
<dbReference type="InterPro" id="IPR002974">
    <property type="entry name" value="Cyt_P450_E_CYP52_ascomycetes"/>
</dbReference>